<comment type="function">
    <text evidence="7">Pyrophosphatase that catalyzes the hydrolysis of nucleoside triphosphates to their monophosphate derivatives, with a high preference for the non-canonical purine nucleotides XTP (xanthosine triphosphate), dITP (deoxyinosine triphosphate) and ITP. Seems to function as a house-cleaning enzyme that removes non-canonical purine nucleotides from the nucleotide pool, thus preventing their incorporation into DNA/RNA and avoiding chromosomal lesions.</text>
</comment>
<evidence type="ECO:0000256" key="7">
    <source>
        <dbReference type="HAMAP-Rule" id="MF_01405"/>
    </source>
</evidence>
<dbReference type="GO" id="GO:0009117">
    <property type="term" value="P:nucleotide metabolic process"/>
    <property type="evidence" value="ECO:0007669"/>
    <property type="project" value="UniProtKB-KW"/>
</dbReference>
<keyword evidence="5 7" id="KW-0460">Magnesium</keyword>
<comment type="cofactor">
    <cofactor evidence="7">
        <name>Mg(2+)</name>
        <dbReference type="ChEBI" id="CHEBI:18420"/>
    </cofactor>
    <text evidence="7">Binds 1 Mg(2+) ion per subunit.</text>
</comment>
<evidence type="ECO:0000256" key="2">
    <source>
        <dbReference type="ARBA" id="ARBA00022723"/>
    </source>
</evidence>
<keyword evidence="6 7" id="KW-0546">Nucleotide metabolism</keyword>
<dbReference type="GO" id="GO:0009146">
    <property type="term" value="P:purine nucleoside triphosphate catabolic process"/>
    <property type="evidence" value="ECO:0007669"/>
    <property type="project" value="UniProtKB-UniRule"/>
</dbReference>
<dbReference type="GO" id="GO:0036220">
    <property type="term" value="F:ITP diphosphatase activity"/>
    <property type="evidence" value="ECO:0007669"/>
    <property type="project" value="UniProtKB-UniRule"/>
</dbReference>
<dbReference type="GO" id="GO:0005737">
    <property type="term" value="C:cytoplasm"/>
    <property type="evidence" value="ECO:0007669"/>
    <property type="project" value="TreeGrafter"/>
</dbReference>
<keyword evidence="4 7" id="KW-0378">Hydrolase</keyword>
<evidence type="ECO:0000256" key="8">
    <source>
        <dbReference type="RuleBase" id="RU003781"/>
    </source>
</evidence>
<proteinExistence type="inferred from homology"/>
<accession>D7DAB6</accession>
<dbReference type="HAMAP" id="MF_01405">
    <property type="entry name" value="Non_canon_purine_NTPase"/>
    <property type="match status" value="1"/>
</dbReference>
<comment type="similarity">
    <text evidence="1 7 8">Belongs to the HAM1 NTPase family.</text>
</comment>
<feature type="binding site" evidence="7">
    <location>
        <begin position="146"/>
        <end position="149"/>
    </location>
    <ligand>
        <name>substrate</name>
    </ligand>
</feature>
<dbReference type="GO" id="GO:0046872">
    <property type="term" value="F:metal ion binding"/>
    <property type="evidence" value="ECO:0007669"/>
    <property type="project" value="UniProtKB-KW"/>
</dbReference>
<dbReference type="NCBIfam" id="NF011396">
    <property type="entry name" value="PRK14821.1"/>
    <property type="match status" value="1"/>
</dbReference>
<comment type="subunit">
    <text evidence="7">Homodimer.</text>
</comment>
<dbReference type="GO" id="GO:0000166">
    <property type="term" value="F:nucleotide binding"/>
    <property type="evidence" value="ECO:0007669"/>
    <property type="project" value="UniProtKB-KW"/>
</dbReference>
<dbReference type="eggNOG" id="arCOG04184">
    <property type="taxonomic scope" value="Archaea"/>
</dbReference>
<dbReference type="STRING" id="591019.Shell_1627"/>
<feature type="binding site" evidence="7">
    <location>
        <begin position="13"/>
        <end position="18"/>
    </location>
    <ligand>
        <name>substrate</name>
    </ligand>
</feature>
<comment type="catalytic activity">
    <reaction evidence="7">
        <text>XTP + H2O = XMP + diphosphate + H(+)</text>
        <dbReference type="Rhea" id="RHEA:28610"/>
        <dbReference type="ChEBI" id="CHEBI:15377"/>
        <dbReference type="ChEBI" id="CHEBI:15378"/>
        <dbReference type="ChEBI" id="CHEBI:33019"/>
        <dbReference type="ChEBI" id="CHEBI:57464"/>
        <dbReference type="ChEBI" id="CHEBI:61314"/>
        <dbReference type="EC" id="3.6.1.66"/>
    </reaction>
</comment>
<feature type="binding site" evidence="7">
    <location>
        <position position="72"/>
    </location>
    <ligand>
        <name>substrate</name>
    </ligand>
</feature>
<dbReference type="KEGG" id="shc:Shell_1627"/>
<sequence>MLNKQLEPIYFITGNKHKLLEAKPIAEKYGFIIVQSNYPKHEIQDSNILNIARHAALNAYMNLKKPVLVEDAGLFIDALKGFPGPYSSYVFKTIGITGILKLMENIVDRKACFKSAVALIYEPFIISVLEKTCGIISREPRGEQGFGFDPIFIPEGSNKTFGEMSIDEKNKYSHRARSVEKAFSTLKQYFKNGIRFKNRL</sequence>
<dbReference type="InterPro" id="IPR002637">
    <property type="entry name" value="RdgB/HAM1"/>
</dbReference>
<dbReference type="NCBIfam" id="TIGR00042">
    <property type="entry name" value="RdgB/HAM1 family non-canonical purine NTP pyrophosphatase"/>
    <property type="match status" value="1"/>
</dbReference>
<feature type="binding site" evidence="7">
    <location>
        <begin position="174"/>
        <end position="175"/>
    </location>
    <ligand>
        <name>substrate</name>
    </ligand>
</feature>
<dbReference type="GO" id="GO:0035870">
    <property type="term" value="F:dITP diphosphatase activity"/>
    <property type="evidence" value="ECO:0007669"/>
    <property type="project" value="UniProtKB-UniRule"/>
</dbReference>
<reference evidence="9 10" key="2">
    <citation type="journal article" date="2011" name="Stand. Genomic Sci.">
        <title>Complete genome sequence of Staphylothermus hellenicus P8.</title>
        <authorList>
            <person name="Anderson I."/>
            <person name="Wirth R."/>
            <person name="Lucas S."/>
            <person name="Copeland A."/>
            <person name="Lapidus A."/>
            <person name="Cheng J.F."/>
            <person name="Goodwin L."/>
            <person name="Pitluck S."/>
            <person name="Davenport K."/>
            <person name="Detter J.C."/>
            <person name="Han C."/>
            <person name="Tapia R."/>
            <person name="Land M."/>
            <person name="Hauser L."/>
            <person name="Pati A."/>
            <person name="Mikhailova N."/>
            <person name="Woyke T."/>
            <person name="Klenk H.P."/>
            <person name="Kyrpides N."/>
            <person name="Ivanova N."/>
        </authorList>
    </citation>
    <scope>NUCLEOTIDE SEQUENCE [LARGE SCALE GENOMIC DNA]</scope>
    <source>
        <strain evidence="10">DSM 12710 / JCM 10830 / BK20S6-10-b1 / P8</strain>
    </source>
</reference>
<dbReference type="EMBL" id="CP002051">
    <property type="protein sequence ID" value="ADI32712.1"/>
    <property type="molecule type" value="Genomic_DNA"/>
</dbReference>
<evidence type="ECO:0000256" key="4">
    <source>
        <dbReference type="ARBA" id="ARBA00022801"/>
    </source>
</evidence>
<dbReference type="AlphaFoldDB" id="D7DAB6"/>
<dbReference type="Gene3D" id="3.90.950.10">
    <property type="match status" value="1"/>
</dbReference>
<evidence type="ECO:0000256" key="1">
    <source>
        <dbReference type="ARBA" id="ARBA00008023"/>
    </source>
</evidence>
<gene>
    <name evidence="9" type="ordered locus">Shell_1627</name>
</gene>
<evidence type="ECO:0000256" key="3">
    <source>
        <dbReference type="ARBA" id="ARBA00022741"/>
    </source>
</evidence>
<name>D7DAB6_STAHD</name>
<dbReference type="GO" id="GO:0036222">
    <property type="term" value="F:XTP diphosphatase activity"/>
    <property type="evidence" value="ECO:0007669"/>
    <property type="project" value="UniProtKB-UniRule"/>
</dbReference>
<dbReference type="Proteomes" id="UP000002573">
    <property type="component" value="Chromosome"/>
</dbReference>
<protein>
    <recommendedName>
        <fullName evidence="7">dITP/XTP pyrophosphatase</fullName>
        <ecNumber evidence="7">3.6.1.66</ecNumber>
    </recommendedName>
    <alternativeName>
        <fullName evidence="7">Non-canonical purine NTP pyrophosphatase</fullName>
    </alternativeName>
    <alternativeName>
        <fullName evidence="7">Non-standard purine NTP pyrophosphatase</fullName>
    </alternativeName>
    <alternativeName>
        <fullName evidence="7">Nucleoside-triphosphate diphosphatase</fullName>
    </alternativeName>
    <alternativeName>
        <fullName evidence="7">Nucleoside-triphosphate pyrophosphatase</fullName>
        <shortName evidence="7">NTPase</shortName>
    </alternativeName>
</protein>
<organism evidence="9 10">
    <name type="scientific">Staphylothermus hellenicus (strain DSM 12710 / JCM 10830 / BK20S6-10-b1 / P8)</name>
    <dbReference type="NCBI Taxonomy" id="591019"/>
    <lineage>
        <taxon>Archaea</taxon>
        <taxon>Thermoproteota</taxon>
        <taxon>Thermoprotei</taxon>
        <taxon>Desulfurococcales</taxon>
        <taxon>Desulfurococcaceae</taxon>
        <taxon>Staphylothermus</taxon>
    </lineage>
</organism>
<dbReference type="InterPro" id="IPR020922">
    <property type="entry name" value="dITP/XTP_pyrophosphatase"/>
</dbReference>
<keyword evidence="2 7" id="KW-0479">Metal-binding</keyword>
<evidence type="ECO:0000313" key="9">
    <source>
        <dbReference type="EMBL" id="ADI32712.1"/>
    </source>
</evidence>
<feature type="binding site" evidence="7">
    <location>
        <position position="42"/>
    </location>
    <ligand>
        <name>Mg(2+)</name>
        <dbReference type="ChEBI" id="CHEBI:18420"/>
    </ligand>
</feature>
<keyword evidence="10" id="KW-1185">Reference proteome</keyword>
<dbReference type="GeneID" id="9234920"/>
<evidence type="ECO:0000256" key="5">
    <source>
        <dbReference type="ARBA" id="ARBA00022842"/>
    </source>
</evidence>
<comment type="catalytic activity">
    <reaction evidence="7">
        <text>dITP + H2O = dIMP + diphosphate + H(+)</text>
        <dbReference type="Rhea" id="RHEA:28342"/>
        <dbReference type="ChEBI" id="CHEBI:15377"/>
        <dbReference type="ChEBI" id="CHEBI:15378"/>
        <dbReference type="ChEBI" id="CHEBI:33019"/>
        <dbReference type="ChEBI" id="CHEBI:61194"/>
        <dbReference type="ChEBI" id="CHEBI:61382"/>
        <dbReference type="EC" id="3.6.1.66"/>
    </reaction>
</comment>
<dbReference type="Pfam" id="PF01725">
    <property type="entry name" value="Ham1p_like"/>
    <property type="match status" value="1"/>
</dbReference>
<feature type="active site" description="Proton acceptor" evidence="7">
    <location>
        <position position="71"/>
    </location>
</feature>
<feature type="binding site" evidence="7">
    <location>
        <position position="71"/>
    </location>
    <ligand>
        <name>Mg(2+)</name>
        <dbReference type="ChEBI" id="CHEBI:18420"/>
    </ligand>
</feature>
<dbReference type="CDD" id="cd00515">
    <property type="entry name" value="HAM1"/>
    <property type="match status" value="1"/>
</dbReference>
<dbReference type="OrthoDB" id="372108at2157"/>
<evidence type="ECO:0000313" key="10">
    <source>
        <dbReference type="Proteomes" id="UP000002573"/>
    </source>
</evidence>
<feature type="binding site" evidence="7">
    <location>
        <position position="169"/>
    </location>
    <ligand>
        <name>substrate</name>
    </ligand>
</feature>
<dbReference type="PANTHER" id="PTHR11067:SF9">
    <property type="entry name" value="INOSINE TRIPHOSPHATE PYROPHOSPHATASE"/>
    <property type="match status" value="1"/>
</dbReference>
<dbReference type="PANTHER" id="PTHR11067">
    <property type="entry name" value="INOSINE TRIPHOSPHATE PYROPHOSPHATASE/HAM1 PROTEIN"/>
    <property type="match status" value="1"/>
</dbReference>
<keyword evidence="3 7" id="KW-0547">Nucleotide-binding</keyword>
<dbReference type="HOGENOM" id="CLU_082080_1_0_2"/>
<dbReference type="InterPro" id="IPR029001">
    <property type="entry name" value="ITPase-like_fam"/>
</dbReference>
<evidence type="ECO:0000256" key="6">
    <source>
        <dbReference type="ARBA" id="ARBA00023080"/>
    </source>
</evidence>
<dbReference type="EC" id="3.6.1.66" evidence="7"/>
<dbReference type="GO" id="GO:0017111">
    <property type="term" value="F:ribonucleoside triphosphate phosphatase activity"/>
    <property type="evidence" value="ECO:0007669"/>
    <property type="project" value="InterPro"/>
</dbReference>
<dbReference type="RefSeq" id="WP_013143909.1">
    <property type="nucleotide sequence ID" value="NC_014205.1"/>
</dbReference>
<comment type="catalytic activity">
    <reaction evidence="7">
        <text>ITP + H2O = IMP + diphosphate + H(+)</text>
        <dbReference type="Rhea" id="RHEA:29399"/>
        <dbReference type="ChEBI" id="CHEBI:15377"/>
        <dbReference type="ChEBI" id="CHEBI:15378"/>
        <dbReference type="ChEBI" id="CHEBI:33019"/>
        <dbReference type="ChEBI" id="CHEBI:58053"/>
        <dbReference type="ChEBI" id="CHEBI:61402"/>
        <dbReference type="EC" id="3.6.1.66"/>
    </reaction>
</comment>
<dbReference type="SUPFAM" id="SSF52972">
    <property type="entry name" value="ITPase-like"/>
    <property type="match status" value="1"/>
</dbReference>
<reference evidence="10" key="1">
    <citation type="submission" date="2010-05" db="EMBL/GenBank/DDBJ databases">
        <title>Complete sequence of Staphylothermus hellenicus DSM 12710.</title>
        <authorList>
            <consortium name="US DOE Joint Genome Institute"/>
            <person name="Lucas S."/>
            <person name="Copeland A."/>
            <person name="Lapidus A."/>
            <person name="Cheng J.-F."/>
            <person name="Bruce D."/>
            <person name="Goodwin L."/>
            <person name="Pitluck S."/>
            <person name="Davenport K."/>
            <person name="Detter J.C."/>
            <person name="Han C."/>
            <person name="Tapia R."/>
            <person name="Larimer F."/>
            <person name="Land M."/>
            <person name="Hauser L."/>
            <person name="Kyrpides N."/>
            <person name="Mikhailova N."/>
            <person name="Anderson I.J."/>
            <person name="Woyke T."/>
        </authorList>
    </citation>
    <scope>NUCLEOTIDE SEQUENCE [LARGE SCALE GENOMIC DNA]</scope>
    <source>
        <strain evidence="10">DSM 12710 / JCM 10830 / BK20S6-10-b1 / P8</strain>
    </source>
</reference>